<protein>
    <submittedName>
        <fullName evidence="2">Uncharacterized protein</fullName>
    </submittedName>
</protein>
<evidence type="ECO:0000313" key="2">
    <source>
        <dbReference type="EMBL" id="KAE8241933.1"/>
    </source>
</evidence>
<name>A0A8T8SL81_9BASI</name>
<keyword evidence="3" id="KW-1185">Reference proteome</keyword>
<feature type="region of interest" description="Disordered" evidence="1">
    <location>
        <begin position="77"/>
        <end position="181"/>
    </location>
</feature>
<proteinExistence type="predicted"/>
<evidence type="ECO:0000256" key="1">
    <source>
        <dbReference type="SAM" id="MobiDB-lite"/>
    </source>
</evidence>
<dbReference type="Proteomes" id="UP000077521">
    <property type="component" value="Unassembled WGS sequence"/>
</dbReference>
<accession>A0A8T8SL81</accession>
<reference evidence="2" key="2">
    <citation type="journal article" date="2019" name="IMA Fungus">
        <title>Genome sequencing and comparison of five Tilletia species to identify candidate genes for the detection of regulated species infecting wheat.</title>
        <authorList>
            <person name="Nguyen H.D.T."/>
            <person name="Sultana T."/>
            <person name="Kesanakurti P."/>
            <person name="Hambleton S."/>
        </authorList>
    </citation>
    <scope>NUCLEOTIDE SEQUENCE</scope>
    <source>
        <strain evidence="2">DAOMC 236416</strain>
    </source>
</reference>
<evidence type="ECO:0000313" key="3">
    <source>
        <dbReference type="Proteomes" id="UP000077521"/>
    </source>
</evidence>
<feature type="compositionally biased region" description="Low complexity" evidence="1">
    <location>
        <begin position="136"/>
        <end position="145"/>
    </location>
</feature>
<reference evidence="2" key="1">
    <citation type="submission" date="2016-04" db="EMBL/GenBank/DDBJ databases">
        <authorList>
            <person name="Nguyen H.D."/>
            <person name="Samba Siva P."/>
            <person name="Cullis J."/>
            <person name="Levesque C.A."/>
            <person name="Hambleton S."/>
        </authorList>
    </citation>
    <scope>NUCLEOTIDE SEQUENCE</scope>
    <source>
        <strain evidence="2">DAOMC 236416</strain>
    </source>
</reference>
<feature type="non-terminal residue" evidence="2">
    <location>
        <position position="181"/>
    </location>
</feature>
<gene>
    <name evidence="2" type="ORF">A4X13_0g7197</name>
</gene>
<dbReference type="AlphaFoldDB" id="A0A8T8SL81"/>
<sequence length="181" mass="19718">MAASSSRLPRRDRDQHVLCSCYGRCTHGVGPVRRVIARTRQAHLDADLQDLRSAQELGLEPSPLLVEAIRLNQASIDGPQASSSARQLQDEDLPDDDFGDDEDDLGLTQLSDRDQDFPQLDDYGLDLPQFDDAGMAARRSASSSPAHPPSFVAGAAGSIMGEEHGSERDSAMEDRRLDCND</sequence>
<feature type="compositionally biased region" description="Polar residues" evidence="1">
    <location>
        <begin position="77"/>
        <end position="86"/>
    </location>
</feature>
<feature type="compositionally biased region" description="Acidic residues" evidence="1">
    <location>
        <begin position="90"/>
        <end position="105"/>
    </location>
</feature>
<dbReference type="EMBL" id="LWDF02000830">
    <property type="protein sequence ID" value="KAE8241933.1"/>
    <property type="molecule type" value="Genomic_DNA"/>
</dbReference>
<feature type="compositionally biased region" description="Basic and acidic residues" evidence="1">
    <location>
        <begin position="161"/>
        <end position="181"/>
    </location>
</feature>
<organism evidence="2 3">
    <name type="scientific">Tilletia indica</name>
    <dbReference type="NCBI Taxonomy" id="43049"/>
    <lineage>
        <taxon>Eukaryota</taxon>
        <taxon>Fungi</taxon>
        <taxon>Dikarya</taxon>
        <taxon>Basidiomycota</taxon>
        <taxon>Ustilaginomycotina</taxon>
        <taxon>Exobasidiomycetes</taxon>
        <taxon>Tilletiales</taxon>
        <taxon>Tilletiaceae</taxon>
        <taxon>Tilletia</taxon>
    </lineage>
</organism>
<comment type="caution">
    <text evidence="2">The sequence shown here is derived from an EMBL/GenBank/DDBJ whole genome shotgun (WGS) entry which is preliminary data.</text>
</comment>